<reference evidence="2 3" key="2">
    <citation type="submission" date="2018-11" db="EMBL/GenBank/DDBJ databases">
        <authorList>
            <consortium name="Pathogen Informatics"/>
        </authorList>
    </citation>
    <scope>NUCLEOTIDE SEQUENCE [LARGE SCALE GENOMIC DNA]</scope>
</reference>
<organism evidence="4">
    <name type="scientific">Anisakis simplex</name>
    <name type="common">Herring worm</name>
    <dbReference type="NCBI Taxonomy" id="6269"/>
    <lineage>
        <taxon>Eukaryota</taxon>
        <taxon>Metazoa</taxon>
        <taxon>Ecdysozoa</taxon>
        <taxon>Nematoda</taxon>
        <taxon>Chromadorea</taxon>
        <taxon>Rhabditida</taxon>
        <taxon>Spirurina</taxon>
        <taxon>Ascaridomorpha</taxon>
        <taxon>Ascaridoidea</taxon>
        <taxon>Anisakidae</taxon>
        <taxon>Anisakis</taxon>
        <taxon>Anisakis simplex complex</taxon>
    </lineage>
</organism>
<feature type="compositionally biased region" description="Polar residues" evidence="1">
    <location>
        <begin position="31"/>
        <end position="51"/>
    </location>
</feature>
<gene>
    <name evidence="2" type="ORF">ASIM_LOCUS5791</name>
</gene>
<feature type="compositionally biased region" description="Polar residues" evidence="1">
    <location>
        <begin position="1"/>
        <end position="12"/>
    </location>
</feature>
<accession>A0A0M3JEF9</accession>
<proteinExistence type="predicted"/>
<evidence type="ECO:0000256" key="1">
    <source>
        <dbReference type="SAM" id="MobiDB-lite"/>
    </source>
</evidence>
<dbReference type="WBParaSite" id="ASIM_0000600501-mRNA-1">
    <property type="protein sequence ID" value="ASIM_0000600501-mRNA-1"/>
    <property type="gene ID" value="ASIM_0000600501"/>
</dbReference>
<dbReference type="AlphaFoldDB" id="A0A0M3JEF9"/>
<evidence type="ECO:0000313" key="4">
    <source>
        <dbReference type="WBParaSite" id="ASIM_0000600501-mRNA-1"/>
    </source>
</evidence>
<keyword evidence="3" id="KW-1185">Reference proteome</keyword>
<name>A0A0M3JEF9_ANISI</name>
<evidence type="ECO:0000313" key="3">
    <source>
        <dbReference type="Proteomes" id="UP000267096"/>
    </source>
</evidence>
<feature type="compositionally biased region" description="Basic and acidic residues" evidence="1">
    <location>
        <begin position="52"/>
        <end position="76"/>
    </location>
</feature>
<protein>
    <submittedName>
        <fullName evidence="2 4">Uncharacterized protein</fullName>
    </submittedName>
</protein>
<dbReference type="Proteomes" id="UP000267096">
    <property type="component" value="Unassembled WGS sequence"/>
</dbReference>
<evidence type="ECO:0000313" key="2">
    <source>
        <dbReference type="EMBL" id="VDK26077.1"/>
    </source>
</evidence>
<dbReference type="EMBL" id="UYRR01011730">
    <property type="protein sequence ID" value="VDK26077.1"/>
    <property type="molecule type" value="Genomic_DNA"/>
</dbReference>
<feature type="region of interest" description="Disordered" evidence="1">
    <location>
        <begin position="1"/>
        <end position="92"/>
    </location>
</feature>
<reference evidence="4" key="1">
    <citation type="submission" date="2017-02" db="UniProtKB">
        <authorList>
            <consortium name="WormBaseParasite"/>
        </authorList>
    </citation>
    <scope>IDENTIFICATION</scope>
</reference>
<sequence>MERPKQLSTNPDNLRPSTGSTARRSSRAQHIATNATTDGNPSAEGSTGSSPRKTERNVVKSPKVADKTVNKTDKPKAPKASSPATENVPRRLVGRHLFIQRAILV</sequence>